<dbReference type="SUPFAM" id="SSF51735">
    <property type="entry name" value="NAD(P)-binding Rossmann-fold domains"/>
    <property type="match status" value="1"/>
</dbReference>
<gene>
    <name evidence="2" type="ORF">ASD8599_02594</name>
</gene>
<dbReference type="Pfam" id="PF01370">
    <property type="entry name" value="Epimerase"/>
    <property type="match status" value="1"/>
</dbReference>
<keyword evidence="3" id="KW-1185">Reference proteome</keyword>
<evidence type="ECO:0000313" key="3">
    <source>
        <dbReference type="Proteomes" id="UP000244880"/>
    </source>
</evidence>
<dbReference type="RefSeq" id="WP_245926029.1">
    <property type="nucleotide sequence ID" value="NZ_OMOR01000001.1"/>
</dbReference>
<dbReference type="InterPro" id="IPR001509">
    <property type="entry name" value="Epimerase_deHydtase"/>
</dbReference>
<dbReference type="EMBL" id="OMOR01000001">
    <property type="protein sequence ID" value="SPH21845.1"/>
    <property type="molecule type" value="Genomic_DNA"/>
</dbReference>
<reference evidence="2 3" key="1">
    <citation type="submission" date="2018-03" db="EMBL/GenBank/DDBJ databases">
        <authorList>
            <person name="Keele B.F."/>
        </authorList>
    </citation>
    <scope>NUCLEOTIDE SEQUENCE [LARGE SCALE GENOMIC DNA]</scope>
    <source>
        <strain evidence="2 3">CECT 8599</strain>
    </source>
</reference>
<dbReference type="Proteomes" id="UP000244880">
    <property type="component" value="Unassembled WGS sequence"/>
</dbReference>
<organism evidence="2 3">
    <name type="scientific">Ascidiaceihabitans donghaensis</name>
    <dbReference type="NCBI Taxonomy" id="1510460"/>
    <lineage>
        <taxon>Bacteria</taxon>
        <taxon>Pseudomonadati</taxon>
        <taxon>Pseudomonadota</taxon>
        <taxon>Alphaproteobacteria</taxon>
        <taxon>Rhodobacterales</taxon>
        <taxon>Paracoccaceae</taxon>
        <taxon>Ascidiaceihabitans</taxon>
    </lineage>
</organism>
<evidence type="ECO:0000259" key="1">
    <source>
        <dbReference type="Pfam" id="PF01370"/>
    </source>
</evidence>
<dbReference type="InterPro" id="IPR051783">
    <property type="entry name" value="NAD(P)-dependent_oxidoreduct"/>
</dbReference>
<evidence type="ECO:0000313" key="2">
    <source>
        <dbReference type="EMBL" id="SPH21845.1"/>
    </source>
</evidence>
<name>A0A2R8BFL4_9RHOB</name>
<dbReference type="GO" id="GO:0005737">
    <property type="term" value="C:cytoplasm"/>
    <property type="evidence" value="ECO:0007669"/>
    <property type="project" value="TreeGrafter"/>
</dbReference>
<accession>A0A2R8BFL4</accession>
<proteinExistence type="predicted"/>
<dbReference type="AlphaFoldDB" id="A0A2R8BFL4"/>
<dbReference type="GO" id="GO:0004029">
    <property type="term" value="F:aldehyde dehydrogenase (NAD+) activity"/>
    <property type="evidence" value="ECO:0007669"/>
    <property type="project" value="TreeGrafter"/>
</dbReference>
<feature type="domain" description="NAD-dependent epimerase/dehydratase" evidence="1">
    <location>
        <begin position="5"/>
        <end position="218"/>
    </location>
</feature>
<protein>
    <recommendedName>
        <fullName evidence="1">NAD-dependent epimerase/dehydratase domain-containing protein</fullName>
    </recommendedName>
</protein>
<dbReference type="Gene3D" id="3.40.50.720">
    <property type="entry name" value="NAD(P)-binding Rossmann-like Domain"/>
    <property type="match status" value="1"/>
</dbReference>
<dbReference type="PANTHER" id="PTHR48079">
    <property type="entry name" value="PROTEIN YEEZ"/>
    <property type="match status" value="1"/>
</dbReference>
<dbReference type="InterPro" id="IPR036291">
    <property type="entry name" value="NAD(P)-bd_dom_sf"/>
</dbReference>
<sequence>MTLDVFLLGGTGSIGTALVTELVARGHRVTALSRSAASDHRLQAMGAQVLRGDMMDPARWMPAALSHDAFVQAAATFGDDMAEADNRVVSQLLTDAERAGPKLRVLYTGGCWLYGDTGGNIATETSAFDPLPAFAWMVHHAQRLLRASHLSVAVVHPAMVYHLDGGGVFERFRDAARSHDPVEIWGSPNTRWPLIERHDLARAYCDLLVRPDLSRHFNAVAQQGVRVGDIANTITRWYASQSSTMVRSVADVMQAHGEWAKGPTLDQSLSSAKLQTATGWRPRFTQFQTALDLQTVNAS</sequence>
<dbReference type="PANTHER" id="PTHR48079:SF6">
    <property type="entry name" value="NAD(P)-BINDING DOMAIN-CONTAINING PROTEIN-RELATED"/>
    <property type="match status" value="1"/>
</dbReference>